<proteinExistence type="predicted"/>
<name>A0A0N9IDM9_9PSEU</name>
<evidence type="ECO:0000313" key="2">
    <source>
        <dbReference type="Proteomes" id="UP000063699"/>
    </source>
</evidence>
<organism evidence="1 2">
    <name type="scientific">Kibdelosporangium phytohabitans</name>
    <dbReference type="NCBI Taxonomy" id="860235"/>
    <lineage>
        <taxon>Bacteria</taxon>
        <taxon>Bacillati</taxon>
        <taxon>Actinomycetota</taxon>
        <taxon>Actinomycetes</taxon>
        <taxon>Pseudonocardiales</taxon>
        <taxon>Pseudonocardiaceae</taxon>
        <taxon>Kibdelosporangium</taxon>
    </lineage>
</organism>
<dbReference type="AlphaFoldDB" id="A0A0N9IDM9"/>
<dbReference type="KEGG" id="kphy:AOZ06_45580"/>
<dbReference type="EMBL" id="CP012752">
    <property type="protein sequence ID" value="ALG13170.1"/>
    <property type="molecule type" value="Genomic_DNA"/>
</dbReference>
<accession>A0A0N9IDM9</accession>
<gene>
    <name evidence="1" type="ORF">AOZ06_45580</name>
</gene>
<dbReference type="STRING" id="860235.AOZ06_45580"/>
<reference evidence="1 2" key="1">
    <citation type="submission" date="2015-07" db="EMBL/GenBank/DDBJ databases">
        <title>Genome sequencing of Kibdelosporangium phytohabitans.</title>
        <authorList>
            <person name="Qin S."/>
            <person name="Xing K."/>
        </authorList>
    </citation>
    <scope>NUCLEOTIDE SEQUENCE [LARGE SCALE GENOMIC DNA]</scope>
    <source>
        <strain evidence="1 2">KLBMP1111</strain>
    </source>
</reference>
<evidence type="ECO:0000313" key="1">
    <source>
        <dbReference type="EMBL" id="ALG13170.1"/>
    </source>
</evidence>
<protein>
    <submittedName>
        <fullName evidence="1">Uncharacterized protein</fullName>
    </submittedName>
</protein>
<sequence length="85" mass="9922">MTRLIVEQGWRTFPAAERFMVSTARKWAKRYRERTWRCSVLRECRLVVISVLRASRSLMRRSRHCCDSTDNSISAVLSQDPCSGV</sequence>
<dbReference type="Proteomes" id="UP000063699">
    <property type="component" value="Chromosome"/>
</dbReference>
<keyword evidence="2" id="KW-1185">Reference proteome</keyword>